<protein>
    <submittedName>
        <fullName evidence="1">Uncharacterized protein</fullName>
    </submittedName>
</protein>
<dbReference type="InParanoid" id="A0A084QM22"/>
<evidence type="ECO:0000313" key="1">
    <source>
        <dbReference type="EMBL" id="KFA65007.1"/>
    </source>
</evidence>
<name>A0A084QM22_STAC4</name>
<keyword evidence="2" id="KW-1185">Reference proteome</keyword>
<dbReference type="EMBL" id="KL660624">
    <property type="protein sequence ID" value="KFA65007.1"/>
    <property type="molecule type" value="Genomic_DNA"/>
</dbReference>
<accession>A0A084QM22</accession>
<proteinExistence type="predicted"/>
<reference evidence="1 2" key="1">
    <citation type="journal article" date="2014" name="BMC Genomics">
        <title>Comparative genome sequencing reveals chemotype-specific gene clusters in the toxigenic black mold Stachybotrys.</title>
        <authorList>
            <person name="Semeiks J."/>
            <person name="Borek D."/>
            <person name="Otwinowski Z."/>
            <person name="Grishin N.V."/>
        </authorList>
    </citation>
    <scope>NUCLEOTIDE SEQUENCE [LARGE SCALE GENOMIC DNA]</scope>
    <source>
        <strain evidence="1 2">IBT 40285</strain>
    </source>
</reference>
<gene>
    <name evidence="1" type="ORF">S40285_09368</name>
</gene>
<evidence type="ECO:0000313" key="2">
    <source>
        <dbReference type="Proteomes" id="UP000028524"/>
    </source>
</evidence>
<dbReference type="OrthoDB" id="3004402at2759"/>
<dbReference type="HOGENOM" id="CLU_2135171_0_0_1"/>
<dbReference type="Proteomes" id="UP000028524">
    <property type="component" value="Unassembled WGS sequence"/>
</dbReference>
<dbReference type="STRING" id="1283841.A0A084QM22"/>
<organism evidence="1 2">
    <name type="scientific">Stachybotrys chlorohalonatus (strain IBT 40285)</name>
    <dbReference type="NCBI Taxonomy" id="1283841"/>
    <lineage>
        <taxon>Eukaryota</taxon>
        <taxon>Fungi</taxon>
        <taxon>Dikarya</taxon>
        <taxon>Ascomycota</taxon>
        <taxon>Pezizomycotina</taxon>
        <taxon>Sordariomycetes</taxon>
        <taxon>Hypocreomycetidae</taxon>
        <taxon>Hypocreales</taxon>
        <taxon>Stachybotryaceae</taxon>
        <taxon>Stachybotrys</taxon>
    </lineage>
</organism>
<dbReference type="AlphaFoldDB" id="A0A084QM22"/>
<sequence>MADVSSTPTNHPFAGGNLTKDPRTIIEEFAKTSVIPKWEVPKSPWVPVAHPRIEAKDLERKGFVEAGFSKVTCLYIRLVDDNIHLGGRLLTVLFLIDVKTANLLMSRPLPCMQ</sequence>